<proteinExistence type="predicted"/>
<sequence length="211" mass="24473">MYDCSPDNRAMLNYKEVEQFARTVPWGKVKNVGFYGGEPAIDMWAYDVYDIYIDLCPSEIPRFVITNGTWSREYWNTVDFCVWCASKRLAVKVSSTGEHQAFQNRRFLEALAAKGFLQLKNPDEIHPMGRASTKHWDCSDKCRWHPQPIRLGIFPPDYILMQNCDGIYPVVGTCQFTFDEVFENARRIRAGDLNCRTFRDLNDILKETSGD</sequence>
<organism evidence="1">
    <name type="scientific">viral metagenome</name>
    <dbReference type="NCBI Taxonomy" id="1070528"/>
    <lineage>
        <taxon>unclassified sequences</taxon>
        <taxon>metagenomes</taxon>
        <taxon>organismal metagenomes</taxon>
    </lineage>
</organism>
<name>A0A6M3IE80_9ZZZZ</name>
<accession>A0A6M3IE80</accession>
<gene>
    <name evidence="2" type="ORF">MM415A00246_0033</name>
    <name evidence="1" type="ORF">MM415B01997_0006</name>
</gene>
<evidence type="ECO:0000313" key="2">
    <source>
        <dbReference type="EMBL" id="QJA83911.1"/>
    </source>
</evidence>
<protein>
    <recommendedName>
        <fullName evidence="3">Radical SAM superfamily protein</fullName>
    </recommendedName>
</protein>
<evidence type="ECO:0000313" key="1">
    <source>
        <dbReference type="EMBL" id="QJA55724.1"/>
    </source>
</evidence>
<dbReference type="AlphaFoldDB" id="A0A6M3IE80"/>
<dbReference type="EMBL" id="MT142520">
    <property type="protein sequence ID" value="QJA83911.1"/>
    <property type="molecule type" value="Genomic_DNA"/>
</dbReference>
<dbReference type="EMBL" id="MT141176">
    <property type="protein sequence ID" value="QJA55724.1"/>
    <property type="molecule type" value="Genomic_DNA"/>
</dbReference>
<reference evidence="1" key="1">
    <citation type="submission" date="2020-03" db="EMBL/GenBank/DDBJ databases">
        <title>The deep terrestrial virosphere.</title>
        <authorList>
            <person name="Holmfeldt K."/>
            <person name="Nilsson E."/>
            <person name="Simone D."/>
            <person name="Lopez-Fernandez M."/>
            <person name="Wu X."/>
            <person name="de Brujin I."/>
            <person name="Lundin D."/>
            <person name="Andersson A."/>
            <person name="Bertilsson S."/>
            <person name="Dopson M."/>
        </authorList>
    </citation>
    <scope>NUCLEOTIDE SEQUENCE</scope>
    <source>
        <strain evidence="2">MM415A00246</strain>
        <strain evidence="1">MM415B01997</strain>
    </source>
</reference>
<evidence type="ECO:0008006" key="3">
    <source>
        <dbReference type="Google" id="ProtNLM"/>
    </source>
</evidence>